<dbReference type="RefSeq" id="WP_320501276.1">
    <property type="nucleotide sequence ID" value="NZ_JAXCLX010000002.1"/>
</dbReference>
<comment type="caution">
    <text evidence="2">The sequence shown here is derived from an EMBL/GenBank/DDBJ whole genome shotgun (WGS) entry which is preliminary data.</text>
</comment>
<feature type="domain" description="Nudix hydrolase" evidence="1">
    <location>
        <begin position="116"/>
        <end position="254"/>
    </location>
</feature>
<name>A0ABU5DZP3_9PROT</name>
<evidence type="ECO:0000259" key="1">
    <source>
        <dbReference type="PROSITE" id="PS51462"/>
    </source>
</evidence>
<reference evidence="2 3" key="1">
    <citation type="journal article" date="2013" name="Antonie Van Leeuwenhoek">
        <title>Dongia rigui sp. nov., isolated from freshwater of a large wetland in Korea.</title>
        <authorList>
            <person name="Baik K.S."/>
            <person name="Hwang Y.M."/>
            <person name="Choi J.S."/>
            <person name="Kwon J."/>
            <person name="Seong C.N."/>
        </authorList>
    </citation>
    <scope>NUCLEOTIDE SEQUENCE [LARGE SCALE GENOMIC DNA]</scope>
    <source>
        <strain evidence="2 3">04SU4-P</strain>
    </source>
</reference>
<dbReference type="InterPro" id="IPR031804">
    <property type="entry name" value="DUF4743"/>
</dbReference>
<evidence type="ECO:0000313" key="2">
    <source>
        <dbReference type="EMBL" id="MDY0872802.1"/>
    </source>
</evidence>
<evidence type="ECO:0000313" key="3">
    <source>
        <dbReference type="Proteomes" id="UP001271769"/>
    </source>
</evidence>
<organism evidence="2 3">
    <name type="scientific">Dongia rigui</name>
    <dbReference type="NCBI Taxonomy" id="940149"/>
    <lineage>
        <taxon>Bacteria</taxon>
        <taxon>Pseudomonadati</taxon>
        <taxon>Pseudomonadota</taxon>
        <taxon>Alphaproteobacteria</taxon>
        <taxon>Rhodospirillales</taxon>
        <taxon>Dongiaceae</taxon>
        <taxon>Dongia</taxon>
    </lineage>
</organism>
<sequence length="291" mass="31989">MSLLRQYRRYAPPDLQRYCRFVVAGRHVGWVKPVLAKELAGRADVFQMAGADLKMQPALADAAQRSTAMASVLEDLRAQGRIPGWRSELYPVNQSFGETPLLVMERAAAPLFGVAAYGVNLNGFVGRGWEMKIWVARRAPTKSVDPNMLDLVVGGGQPLGLTPAENLLKECQEEAGIPAAIAERALPVGIVTLLIEAGEGLRVGQQFNFDLELPESFTPQNQDGEVAGFELVPVSELIHRLRSADDFMYDIALVLIDFLIRHGFVGPEERDYLPLIAGLRRPIPFAMEPVA</sequence>
<keyword evidence="3" id="KW-1185">Reference proteome</keyword>
<dbReference type="InterPro" id="IPR000086">
    <property type="entry name" value="NUDIX_hydrolase_dom"/>
</dbReference>
<accession>A0ABU5DZP3</accession>
<dbReference type="EMBL" id="JAXCLX010000002">
    <property type="protein sequence ID" value="MDY0872802.1"/>
    <property type="molecule type" value="Genomic_DNA"/>
</dbReference>
<dbReference type="PANTHER" id="PTHR13622:SF8">
    <property type="entry name" value="THIAMIN PYROPHOSPHOKINASE 1"/>
    <property type="match status" value="1"/>
</dbReference>
<dbReference type="Proteomes" id="UP001271769">
    <property type="component" value="Unassembled WGS sequence"/>
</dbReference>
<dbReference type="CDD" id="cd03676">
    <property type="entry name" value="NUDIX_Tnr3_like"/>
    <property type="match status" value="1"/>
</dbReference>
<protein>
    <submittedName>
        <fullName evidence="2">DUF4743 domain-containing protein</fullName>
    </submittedName>
</protein>
<dbReference type="PANTHER" id="PTHR13622">
    <property type="entry name" value="THIAMIN PYROPHOSPHOKINASE"/>
    <property type="match status" value="1"/>
</dbReference>
<gene>
    <name evidence="2" type="ORF">SMD31_12745</name>
</gene>
<dbReference type="Pfam" id="PF15916">
    <property type="entry name" value="DUF4743"/>
    <property type="match status" value="1"/>
</dbReference>
<dbReference type="InterPro" id="IPR015797">
    <property type="entry name" value="NUDIX_hydrolase-like_dom_sf"/>
</dbReference>
<proteinExistence type="predicted"/>
<dbReference type="Gene3D" id="3.90.79.10">
    <property type="entry name" value="Nucleoside Triphosphate Pyrophosphohydrolase"/>
    <property type="match status" value="1"/>
</dbReference>
<dbReference type="SUPFAM" id="SSF55811">
    <property type="entry name" value="Nudix"/>
    <property type="match status" value="1"/>
</dbReference>
<dbReference type="PROSITE" id="PS51462">
    <property type="entry name" value="NUDIX"/>
    <property type="match status" value="1"/>
</dbReference>